<dbReference type="AlphaFoldDB" id="A0A0K8R523"/>
<evidence type="ECO:0000313" key="1">
    <source>
        <dbReference type="EMBL" id="JAA66131.1"/>
    </source>
</evidence>
<organism evidence="1">
    <name type="scientific">Ixodes ricinus</name>
    <name type="common">Common tick</name>
    <name type="synonym">Acarus ricinus</name>
    <dbReference type="NCBI Taxonomy" id="34613"/>
    <lineage>
        <taxon>Eukaryota</taxon>
        <taxon>Metazoa</taxon>
        <taxon>Ecdysozoa</taxon>
        <taxon>Arthropoda</taxon>
        <taxon>Chelicerata</taxon>
        <taxon>Arachnida</taxon>
        <taxon>Acari</taxon>
        <taxon>Parasitiformes</taxon>
        <taxon>Ixodida</taxon>
        <taxon>Ixodoidea</taxon>
        <taxon>Ixodidae</taxon>
        <taxon>Ixodinae</taxon>
        <taxon>Ixodes</taxon>
    </lineage>
</organism>
<protein>
    <submittedName>
        <fullName evidence="1">Putative secreted protein</fullName>
    </submittedName>
</protein>
<dbReference type="EMBL" id="GADI01007677">
    <property type="protein sequence ID" value="JAA66131.1"/>
    <property type="molecule type" value="mRNA"/>
</dbReference>
<proteinExistence type="evidence at transcript level"/>
<sequence>MSVLVILQIERLEQDLMLRPHNTVGAILWFFPAAPSFTTLFQLYCMLPTSKSVAVYATSSPYVSVAVKRKGRVRMPTTGPDSFPTNFLLSPPIEGVAHDKPSRRSLE</sequence>
<accession>A0A0K8R523</accession>
<name>A0A0K8R523_IXORI</name>
<reference evidence="1" key="1">
    <citation type="submission" date="2012-12" db="EMBL/GenBank/DDBJ databases">
        <title>Identification and characterization of a phenylalanine ammonia-lyase gene family in Isatis indigotica Fort.</title>
        <authorList>
            <person name="Liu Q."/>
            <person name="Chen J."/>
            <person name="Zhou X."/>
            <person name="Di P."/>
            <person name="Xiao Y."/>
            <person name="Xuan H."/>
            <person name="Zhang L."/>
            <person name="Chen W."/>
        </authorList>
    </citation>
    <scope>NUCLEOTIDE SEQUENCE</scope>
    <source>
        <tissue evidence="1">Salivary gland</tissue>
    </source>
</reference>